<sequence>MLGNNLPSHDEVIQLCKSRNITILRLYDPNHGALQDLRGSNIEVMLGLPNSDVKHIASGMEHAKWNEISPVIGTSYLTSHLGSAMNNIYNAINFAGLGYDIKVSTSVDMTLIGNSYPPSQGSFRSDVRRFVDPIAPNSYSKLELIYCSILPSSTNEGDLYEKIQENKANRCVAAATAFLIWDQHSRQWRTERIHSWICTVEMNRTNTTFPDKTDLTKGQEASILTIRHHEPYEEDMHKFTSMA</sequence>
<gene>
    <name evidence="5" type="ORF">RND71_001974</name>
</gene>
<evidence type="ECO:0000256" key="1">
    <source>
        <dbReference type="ARBA" id="ARBA00008773"/>
    </source>
</evidence>
<evidence type="ECO:0000256" key="2">
    <source>
        <dbReference type="ARBA" id="ARBA00022801"/>
    </source>
</evidence>
<evidence type="ECO:0000256" key="4">
    <source>
        <dbReference type="RuleBase" id="RU004335"/>
    </source>
</evidence>
<dbReference type="GO" id="GO:0004553">
    <property type="term" value="F:hydrolase activity, hydrolyzing O-glycosyl compounds"/>
    <property type="evidence" value="ECO:0007669"/>
    <property type="project" value="InterPro"/>
</dbReference>
<dbReference type="Pfam" id="PF00332">
    <property type="entry name" value="Glyco_hydro_17"/>
    <property type="match status" value="2"/>
</dbReference>
<reference evidence="5" key="1">
    <citation type="submission" date="2023-12" db="EMBL/GenBank/DDBJ databases">
        <title>Genome assembly of Anisodus tanguticus.</title>
        <authorList>
            <person name="Wang Y.-J."/>
        </authorList>
    </citation>
    <scope>NUCLEOTIDE SEQUENCE</scope>
    <source>
        <strain evidence="5">KB-2021</strain>
        <tissue evidence="5">Leaf</tissue>
    </source>
</reference>
<protein>
    <recommendedName>
        <fullName evidence="7">Glucan endo-1,3-beta-D-glucosidase</fullName>
    </recommendedName>
</protein>
<keyword evidence="3" id="KW-0326">Glycosidase</keyword>
<accession>A0AAE1T1T7</accession>
<dbReference type="InterPro" id="IPR017853">
    <property type="entry name" value="GH"/>
</dbReference>
<evidence type="ECO:0000313" key="6">
    <source>
        <dbReference type="Proteomes" id="UP001291623"/>
    </source>
</evidence>
<comment type="similarity">
    <text evidence="1 4">Belongs to the glycosyl hydrolase 17 family.</text>
</comment>
<proteinExistence type="inferred from homology"/>
<keyword evidence="2" id="KW-0378">Hydrolase</keyword>
<dbReference type="Proteomes" id="UP001291623">
    <property type="component" value="Unassembled WGS sequence"/>
</dbReference>
<evidence type="ECO:0008006" key="7">
    <source>
        <dbReference type="Google" id="ProtNLM"/>
    </source>
</evidence>
<dbReference type="InterPro" id="IPR000490">
    <property type="entry name" value="Glyco_hydro_17"/>
</dbReference>
<dbReference type="InterPro" id="IPR044965">
    <property type="entry name" value="Glyco_hydro_17_plant"/>
</dbReference>
<evidence type="ECO:0000256" key="3">
    <source>
        <dbReference type="ARBA" id="ARBA00023295"/>
    </source>
</evidence>
<evidence type="ECO:0000313" key="5">
    <source>
        <dbReference type="EMBL" id="KAK4380112.1"/>
    </source>
</evidence>
<dbReference type="Gene3D" id="3.20.20.80">
    <property type="entry name" value="Glycosidases"/>
    <property type="match status" value="1"/>
</dbReference>
<name>A0AAE1T1T7_9SOLA</name>
<organism evidence="5 6">
    <name type="scientific">Anisodus tanguticus</name>
    <dbReference type="NCBI Taxonomy" id="243964"/>
    <lineage>
        <taxon>Eukaryota</taxon>
        <taxon>Viridiplantae</taxon>
        <taxon>Streptophyta</taxon>
        <taxon>Embryophyta</taxon>
        <taxon>Tracheophyta</taxon>
        <taxon>Spermatophyta</taxon>
        <taxon>Magnoliopsida</taxon>
        <taxon>eudicotyledons</taxon>
        <taxon>Gunneridae</taxon>
        <taxon>Pentapetalae</taxon>
        <taxon>asterids</taxon>
        <taxon>lamiids</taxon>
        <taxon>Solanales</taxon>
        <taxon>Solanaceae</taxon>
        <taxon>Solanoideae</taxon>
        <taxon>Hyoscyameae</taxon>
        <taxon>Anisodus</taxon>
    </lineage>
</organism>
<comment type="caution">
    <text evidence="5">The sequence shown here is derived from an EMBL/GenBank/DDBJ whole genome shotgun (WGS) entry which is preliminary data.</text>
</comment>
<dbReference type="EMBL" id="JAVYJV010000001">
    <property type="protein sequence ID" value="KAK4380112.1"/>
    <property type="molecule type" value="Genomic_DNA"/>
</dbReference>
<dbReference type="GO" id="GO:0005975">
    <property type="term" value="P:carbohydrate metabolic process"/>
    <property type="evidence" value="ECO:0007669"/>
    <property type="project" value="InterPro"/>
</dbReference>
<keyword evidence="6" id="KW-1185">Reference proteome</keyword>
<dbReference type="SUPFAM" id="SSF51445">
    <property type="entry name" value="(Trans)glycosidases"/>
    <property type="match status" value="1"/>
</dbReference>
<dbReference type="PANTHER" id="PTHR32227">
    <property type="entry name" value="GLUCAN ENDO-1,3-BETA-GLUCOSIDASE BG1-RELATED-RELATED"/>
    <property type="match status" value="1"/>
</dbReference>
<dbReference type="AlphaFoldDB" id="A0AAE1T1T7"/>